<dbReference type="EMBL" id="CAJFDH010000006">
    <property type="protein sequence ID" value="CAD5228839.1"/>
    <property type="molecule type" value="Genomic_DNA"/>
</dbReference>
<evidence type="ECO:0000313" key="2">
    <source>
        <dbReference type="Proteomes" id="UP000614601"/>
    </source>
</evidence>
<dbReference type="AlphaFoldDB" id="A0A811LMF8"/>
<dbReference type="Proteomes" id="UP000614601">
    <property type="component" value="Unassembled WGS sequence"/>
</dbReference>
<accession>A0A811LMF8</accession>
<gene>
    <name evidence="1" type="ORF">BOKJ2_LOCUS12898</name>
</gene>
<keyword evidence="2" id="KW-1185">Reference proteome</keyword>
<dbReference type="EMBL" id="CAJFCW020000006">
    <property type="protein sequence ID" value="CAG9125114.1"/>
    <property type="molecule type" value="Genomic_DNA"/>
</dbReference>
<organism evidence="1 2">
    <name type="scientific">Bursaphelenchus okinawaensis</name>
    <dbReference type="NCBI Taxonomy" id="465554"/>
    <lineage>
        <taxon>Eukaryota</taxon>
        <taxon>Metazoa</taxon>
        <taxon>Ecdysozoa</taxon>
        <taxon>Nematoda</taxon>
        <taxon>Chromadorea</taxon>
        <taxon>Rhabditida</taxon>
        <taxon>Tylenchina</taxon>
        <taxon>Tylenchomorpha</taxon>
        <taxon>Aphelenchoidea</taxon>
        <taxon>Aphelenchoididae</taxon>
        <taxon>Bursaphelenchus</taxon>
    </lineage>
</organism>
<evidence type="ECO:0000313" key="1">
    <source>
        <dbReference type="EMBL" id="CAD5228839.1"/>
    </source>
</evidence>
<protein>
    <submittedName>
        <fullName evidence="1">Uncharacterized protein</fullName>
    </submittedName>
</protein>
<dbReference type="Proteomes" id="UP000783686">
    <property type="component" value="Unassembled WGS sequence"/>
</dbReference>
<reference evidence="1" key="1">
    <citation type="submission" date="2020-09" db="EMBL/GenBank/DDBJ databases">
        <authorList>
            <person name="Kikuchi T."/>
        </authorList>
    </citation>
    <scope>NUCLEOTIDE SEQUENCE</scope>
    <source>
        <strain evidence="1">SH1</strain>
    </source>
</reference>
<comment type="caution">
    <text evidence="1">The sequence shown here is derived from an EMBL/GenBank/DDBJ whole genome shotgun (WGS) entry which is preliminary data.</text>
</comment>
<proteinExistence type="predicted"/>
<sequence length="132" mass="15861">MCVTAFEYEPYEWIGKTVRLSDYDIKYFAAVYARELSTNEELSIDTKSTTEYVVDQIHDSREIILAQVPRNYKYRMICLCVTVHPKRQVHRRERKTVFIVTPNDYKEYIFINRNKLESCKIPERKNGTFMLF</sequence>
<name>A0A811LMF8_9BILA</name>